<dbReference type="PATRIC" id="fig|1265820.5.peg.1655"/>
<comment type="caution">
    <text evidence="1">The sequence shown here is derived from an EMBL/GenBank/DDBJ whole genome shotgun (WGS) entry which is preliminary data.</text>
</comment>
<sequence length="102" mass="11415">MELLGDTLKLVDCDNGNAVLVDGEDYAWTANKDGFTITLLNSYARQMTHELVLTYETSFQLGDATAFKNDALLEWETTGGGKKTSSDSVTTQPDYYTQKKWF</sequence>
<name>W7CCK4_9LIST</name>
<protein>
    <submittedName>
        <fullName evidence="1">Collagen adhesion protein</fullName>
    </submittedName>
</protein>
<accession>W7CCK4</accession>
<evidence type="ECO:0000313" key="1">
    <source>
        <dbReference type="EMBL" id="EUJ30518.1"/>
    </source>
</evidence>
<dbReference type="RefSeq" id="WP_036078946.1">
    <property type="nucleotide sequence ID" value="NZ_AODE01000017.1"/>
</dbReference>
<dbReference type="Gene3D" id="2.60.40.740">
    <property type="match status" value="1"/>
</dbReference>
<proteinExistence type="predicted"/>
<dbReference type="AlphaFoldDB" id="W7CCK4"/>
<organism evidence="1 2">
    <name type="scientific">Listeria cornellensis FSL F6-0969</name>
    <dbReference type="NCBI Taxonomy" id="1265820"/>
    <lineage>
        <taxon>Bacteria</taxon>
        <taxon>Bacillati</taxon>
        <taxon>Bacillota</taxon>
        <taxon>Bacilli</taxon>
        <taxon>Bacillales</taxon>
        <taxon>Listeriaceae</taxon>
        <taxon>Listeria</taxon>
    </lineage>
</organism>
<dbReference type="Proteomes" id="UP000019254">
    <property type="component" value="Unassembled WGS sequence"/>
</dbReference>
<gene>
    <name evidence="1" type="ORF">PCORN_08457</name>
</gene>
<reference evidence="1 2" key="1">
    <citation type="journal article" date="2014" name="Int. J. Syst. Evol. Microbiol.">
        <title>Listeria floridensis sp. nov., Listeria aquatica sp. nov., Listeria cornellensis sp. nov., Listeria riparia sp. nov. and Listeria grandensis sp. nov., from agricultural and natural environments.</title>
        <authorList>
            <person name="den Bakker H.C."/>
            <person name="Warchocki S."/>
            <person name="Wright E.M."/>
            <person name="Allred A.F."/>
            <person name="Ahlstrom C."/>
            <person name="Manuel C.S."/>
            <person name="Stasiewicz M.J."/>
            <person name="Burrell A."/>
            <person name="Roof S."/>
            <person name="Strawn L."/>
            <person name="Fortes E.D."/>
            <person name="Nightingale K.K."/>
            <person name="Kephart D."/>
            <person name="Wiedmann M."/>
        </authorList>
    </citation>
    <scope>NUCLEOTIDE SEQUENCE [LARGE SCALE GENOMIC DNA]</scope>
    <source>
        <strain evidence="2">FSL F6-969</strain>
    </source>
</reference>
<dbReference type="InterPro" id="IPR008966">
    <property type="entry name" value="Adhesion_dom_sf"/>
</dbReference>
<dbReference type="SUPFAM" id="SSF49401">
    <property type="entry name" value="Bacterial adhesins"/>
    <property type="match status" value="1"/>
</dbReference>
<keyword evidence="2" id="KW-1185">Reference proteome</keyword>
<dbReference type="EMBL" id="AODE01000017">
    <property type="protein sequence ID" value="EUJ30518.1"/>
    <property type="molecule type" value="Genomic_DNA"/>
</dbReference>
<evidence type="ECO:0000313" key="2">
    <source>
        <dbReference type="Proteomes" id="UP000019254"/>
    </source>
</evidence>